<dbReference type="OrthoDB" id="45365at2759"/>
<comment type="caution">
    <text evidence="3">The sequence shown here is derived from an EMBL/GenBank/DDBJ whole genome shotgun (WGS) entry which is preliminary data.</text>
</comment>
<dbReference type="Gene3D" id="2.60.120.820">
    <property type="entry name" value="PHR domain"/>
    <property type="match status" value="1"/>
</dbReference>
<gene>
    <name evidence="3" type="ORF">PACLA_8A081140</name>
</gene>
<dbReference type="Pfam" id="PF07707">
    <property type="entry name" value="BACK"/>
    <property type="match status" value="1"/>
</dbReference>
<dbReference type="Gene3D" id="1.25.40.420">
    <property type="match status" value="1"/>
</dbReference>
<dbReference type="Pfam" id="PF00651">
    <property type="entry name" value="BTB"/>
    <property type="match status" value="1"/>
</dbReference>
<dbReference type="InterPro" id="IPR000210">
    <property type="entry name" value="BTB/POZ_dom"/>
</dbReference>
<dbReference type="SUPFAM" id="SSF54695">
    <property type="entry name" value="POZ domain"/>
    <property type="match status" value="1"/>
</dbReference>
<sequence>MIMASKYHDDWQSSKKTVLQRNAYMFDNELMSDVSFICGESSRIFHAHKYVLATSSTVFYAMFYGDLAQKESPICIPDAEEESFKEFLRFLYIDDCKITSAETAIQVIYLSKKYLISSLTEKCCKVLEAFIKPDNVFAVLEQAVYFDEKELEAKCWGIFSTNTVECIRSEAFCDIASQTLNAVLKRETLTITEVELFKGVLRWTDSECARQGINIEEDKTARRRVLGDSVHEIRFLAMSPMDFAKYVSPTGILTDAEIESVYQKFREVNVTDPKWKREKRQPCILGFSRFDPGNFRANSWSYDDVDSDALTLTVNKAVIFHGVRLFGNSRGSQYEVNFTIKDKDESVKGYYTSEPDNDGVSGYDVILPKPISLRPKEEITIIATIKGPKSDGGYNGKPSAKVDRIVVMFKTAPSDLTPNCTRKEFGQFYKIFLSKLL</sequence>
<evidence type="ECO:0000313" key="3">
    <source>
        <dbReference type="EMBL" id="CAB3989491.1"/>
    </source>
</evidence>
<dbReference type="SMART" id="SM00225">
    <property type="entry name" value="BTB"/>
    <property type="match status" value="1"/>
</dbReference>
<comment type="subcellular location">
    <subcellularLocation>
        <location evidence="1">Cytoplasm</location>
    </subcellularLocation>
</comment>
<dbReference type="PROSITE" id="PS50097">
    <property type="entry name" value="BTB"/>
    <property type="match status" value="1"/>
</dbReference>
<keyword evidence="2" id="KW-0963">Cytoplasm</keyword>
<evidence type="ECO:0000256" key="1">
    <source>
        <dbReference type="ARBA" id="ARBA00004496"/>
    </source>
</evidence>
<dbReference type="GO" id="GO:0005829">
    <property type="term" value="C:cytosol"/>
    <property type="evidence" value="ECO:0007669"/>
    <property type="project" value="TreeGrafter"/>
</dbReference>
<dbReference type="InterPro" id="IPR012983">
    <property type="entry name" value="PHR"/>
</dbReference>
<accession>A0A6S7GYS9</accession>
<evidence type="ECO:0000256" key="2">
    <source>
        <dbReference type="ARBA" id="ARBA00022490"/>
    </source>
</evidence>
<dbReference type="Pfam" id="PF08005">
    <property type="entry name" value="PHR"/>
    <property type="match status" value="1"/>
</dbReference>
<dbReference type="EMBL" id="CACRXK020001496">
    <property type="protein sequence ID" value="CAB3989491.1"/>
    <property type="molecule type" value="Genomic_DNA"/>
</dbReference>
<dbReference type="AlphaFoldDB" id="A0A6S7GYS9"/>
<dbReference type="InterPro" id="IPR038648">
    <property type="entry name" value="PHR_sf"/>
</dbReference>
<organism evidence="3 4">
    <name type="scientific">Paramuricea clavata</name>
    <name type="common">Red gorgonian</name>
    <name type="synonym">Violescent sea-whip</name>
    <dbReference type="NCBI Taxonomy" id="317549"/>
    <lineage>
        <taxon>Eukaryota</taxon>
        <taxon>Metazoa</taxon>
        <taxon>Cnidaria</taxon>
        <taxon>Anthozoa</taxon>
        <taxon>Octocorallia</taxon>
        <taxon>Malacalcyonacea</taxon>
        <taxon>Plexauridae</taxon>
        <taxon>Paramuricea</taxon>
    </lineage>
</organism>
<dbReference type="SMART" id="SM00875">
    <property type="entry name" value="BACK"/>
    <property type="match status" value="1"/>
</dbReference>
<dbReference type="Gene3D" id="3.30.710.10">
    <property type="entry name" value="Potassium Channel Kv1.1, Chain A"/>
    <property type="match status" value="1"/>
</dbReference>
<proteinExistence type="predicted"/>
<keyword evidence="4" id="KW-1185">Reference proteome</keyword>
<name>A0A6S7GYS9_PARCT</name>
<dbReference type="InterPro" id="IPR011705">
    <property type="entry name" value="BACK"/>
</dbReference>
<protein>
    <submittedName>
        <fullName evidence="3">BTB POZ domain-containing 6-like</fullName>
    </submittedName>
</protein>
<dbReference type="InterPro" id="IPR011333">
    <property type="entry name" value="SKP1/BTB/POZ_sf"/>
</dbReference>
<dbReference type="PANTHER" id="PTHR45774">
    <property type="entry name" value="BTB/POZ DOMAIN-CONTAINING"/>
    <property type="match status" value="1"/>
</dbReference>
<reference evidence="3" key="1">
    <citation type="submission" date="2020-04" db="EMBL/GenBank/DDBJ databases">
        <authorList>
            <person name="Alioto T."/>
            <person name="Alioto T."/>
            <person name="Gomez Garrido J."/>
        </authorList>
    </citation>
    <scope>NUCLEOTIDE SEQUENCE</scope>
    <source>
        <strain evidence="3">A484AB</strain>
    </source>
</reference>
<dbReference type="GO" id="GO:0022008">
    <property type="term" value="P:neurogenesis"/>
    <property type="evidence" value="ECO:0007669"/>
    <property type="project" value="TreeGrafter"/>
</dbReference>
<evidence type="ECO:0000313" key="4">
    <source>
        <dbReference type="Proteomes" id="UP001152795"/>
    </source>
</evidence>
<dbReference type="PANTHER" id="PTHR45774:SF3">
    <property type="entry name" value="BTB (POZ) DOMAIN-CONTAINING 2B-RELATED"/>
    <property type="match status" value="1"/>
</dbReference>
<dbReference type="Proteomes" id="UP001152795">
    <property type="component" value="Unassembled WGS sequence"/>
</dbReference>